<evidence type="ECO:0000313" key="2">
    <source>
        <dbReference type="Proteomes" id="UP001321473"/>
    </source>
</evidence>
<comment type="caution">
    <text evidence="1">The sequence shown here is derived from an EMBL/GenBank/DDBJ whole genome shotgun (WGS) entry which is preliminary data.</text>
</comment>
<organism evidence="1 2">
    <name type="scientific">Amblyomma americanum</name>
    <name type="common">Lone star tick</name>
    <dbReference type="NCBI Taxonomy" id="6943"/>
    <lineage>
        <taxon>Eukaryota</taxon>
        <taxon>Metazoa</taxon>
        <taxon>Ecdysozoa</taxon>
        <taxon>Arthropoda</taxon>
        <taxon>Chelicerata</taxon>
        <taxon>Arachnida</taxon>
        <taxon>Acari</taxon>
        <taxon>Parasitiformes</taxon>
        <taxon>Ixodida</taxon>
        <taxon>Ixodoidea</taxon>
        <taxon>Ixodidae</taxon>
        <taxon>Amblyomminae</taxon>
        <taxon>Amblyomma</taxon>
    </lineage>
</organism>
<gene>
    <name evidence="1" type="ORF">V5799_033871</name>
</gene>
<proteinExistence type="predicted"/>
<dbReference type="Proteomes" id="UP001321473">
    <property type="component" value="Unassembled WGS sequence"/>
</dbReference>
<sequence>MTVRAVRKEHHCAPATEGDAVPGVYSDPDQLFMLTSVAFFIRKWRSAMMVYGKAVLPEPKTSVVLQDPDELKKALRGTGEKLSAFRHGMAR</sequence>
<accession>A0AAQ4DM31</accession>
<reference evidence="1 2" key="1">
    <citation type="journal article" date="2023" name="Arcadia Sci">
        <title>De novo assembly of a long-read Amblyomma americanum tick genome.</title>
        <authorList>
            <person name="Chou S."/>
            <person name="Poskanzer K.E."/>
            <person name="Rollins M."/>
            <person name="Thuy-Boun P.S."/>
        </authorList>
    </citation>
    <scope>NUCLEOTIDE SEQUENCE [LARGE SCALE GENOMIC DNA]</scope>
    <source>
        <strain evidence="1">F_SG_1</strain>
        <tissue evidence="1">Salivary glands</tissue>
    </source>
</reference>
<protein>
    <submittedName>
        <fullName evidence="1">Uncharacterized protein</fullName>
    </submittedName>
</protein>
<dbReference type="AlphaFoldDB" id="A0AAQ4DM31"/>
<evidence type="ECO:0000313" key="1">
    <source>
        <dbReference type="EMBL" id="KAK8763521.1"/>
    </source>
</evidence>
<keyword evidence="2" id="KW-1185">Reference proteome</keyword>
<dbReference type="EMBL" id="JARKHS020029259">
    <property type="protein sequence ID" value="KAK8763521.1"/>
    <property type="molecule type" value="Genomic_DNA"/>
</dbReference>
<name>A0AAQ4DM31_AMBAM</name>